<sequence>MTTGDVPGEVRQWKLIALVSALSAVAAVAALVGWTARGWGGDAAPASATFTGGGQTTSNVCEPQQGTYFRNGAVVKILSAEGEQLAAGKILNEPVWRNGGCHQEFVVDGIPERRSVYVVEVGRWRHPVTEEQLRANTAEVMLI</sequence>
<evidence type="ECO:0000313" key="2">
    <source>
        <dbReference type="EMBL" id="MFC7244285.1"/>
    </source>
</evidence>
<gene>
    <name evidence="2" type="ORF">ACFQO7_17565</name>
</gene>
<keyword evidence="3" id="KW-1185">Reference proteome</keyword>
<keyword evidence="1" id="KW-0812">Transmembrane</keyword>
<accession>A0ABW2GZD9</accession>
<dbReference type="RefSeq" id="WP_376807340.1">
    <property type="nucleotide sequence ID" value="NZ_JBHTAC010000016.1"/>
</dbReference>
<comment type="caution">
    <text evidence="2">The sequence shown here is derived from an EMBL/GenBank/DDBJ whole genome shotgun (WGS) entry which is preliminary data.</text>
</comment>
<reference evidence="3" key="1">
    <citation type="journal article" date="2019" name="Int. J. Syst. Evol. Microbiol.">
        <title>The Global Catalogue of Microorganisms (GCM) 10K type strain sequencing project: providing services to taxonomists for standard genome sequencing and annotation.</title>
        <authorList>
            <consortium name="The Broad Institute Genomics Platform"/>
            <consortium name="The Broad Institute Genome Sequencing Center for Infectious Disease"/>
            <person name="Wu L."/>
            <person name="Ma J."/>
        </authorList>
    </citation>
    <scope>NUCLEOTIDE SEQUENCE [LARGE SCALE GENOMIC DNA]</scope>
    <source>
        <strain evidence="3">CGMCC 1.9106</strain>
    </source>
</reference>
<evidence type="ECO:0000313" key="3">
    <source>
        <dbReference type="Proteomes" id="UP001596392"/>
    </source>
</evidence>
<dbReference type="Proteomes" id="UP001596392">
    <property type="component" value="Unassembled WGS sequence"/>
</dbReference>
<proteinExistence type="predicted"/>
<protein>
    <recommendedName>
        <fullName evidence="4">Secreted protein</fullName>
    </recommendedName>
</protein>
<evidence type="ECO:0000256" key="1">
    <source>
        <dbReference type="SAM" id="Phobius"/>
    </source>
</evidence>
<name>A0ABW2GZD9_9ACTN</name>
<keyword evidence="1" id="KW-1133">Transmembrane helix</keyword>
<evidence type="ECO:0008006" key="4">
    <source>
        <dbReference type="Google" id="ProtNLM"/>
    </source>
</evidence>
<organism evidence="2 3">
    <name type="scientific">Catellatospora aurea</name>
    <dbReference type="NCBI Taxonomy" id="1337874"/>
    <lineage>
        <taxon>Bacteria</taxon>
        <taxon>Bacillati</taxon>
        <taxon>Actinomycetota</taxon>
        <taxon>Actinomycetes</taxon>
        <taxon>Micromonosporales</taxon>
        <taxon>Micromonosporaceae</taxon>
        <taxon>Catellatospora</taxon>
    </lineage>
</organism>
<feature type="transmembrane region" description="Helical" evidence="1">
    <location>
        <begin position="15"/>
        <end position="34"/>
    </location>
</feature>
<dbReference type="EMBL" id="JBHTAC010000016">
    <property type="protein sequence ID" value="MFC7244285.1"/>
    <property type="molecule type" value="Genomic_DNA"/>
</dbReference>
<keyword evidence="1" id="KW-0472">Membrane</keyword>